<dbReference type="Pfam" id="PF00083">
    <property type="entry name" value="Sugar_tr"/>
    <property type="match status" value="1"/>
</dbReference>
<dbReference type="PROSITE" id="PS50850">
    <property type="entry name" value="MFS"/>
    <property type="match status" value="1"/>
</dbReference>
<protein>
    <recommendedName>
        <fullName evidence="8">H(+)/Pi cotransporter</fullName>
    </recommendedName>
</protein>
<feature type="transmembrane region" description="Helical" evidence="10">
    <location>
        <begin position="66"/>
        <end position="87"/>
    </location>
</feature>
<feature type="domain" description="Major facilitator superfamily (MFS) profile" evidence="11">
    <location>
        <begin position="24"/>
        <end position="495"/>
    </location>
</feature>
<dbReference type="InterPro" id="IPR005829">
    <property type="entry name" value="Sugar_transporter_CS"/>
</dbReference>
<dbReference type="FunFam" id="1.20.1250.20:FF:000175">
    <property type="entry name" value="Inorganic phosphate transporter 1-6"/>
    <property type="match status" value="1"/>
</dbReference>
<name>A0ABC8V5Y3_9POAL</name>
<dbReference type="AlphaFoldDB" id="A0ABC8V5Y3"/>
<dbReference type="GO" id="GO:0006817">
    <property type="term" value="P:phosphate ion transport"/>
    <property type="evidence" value="ECO:0007669"/>
    <property type="project" value="UniProtKB-KW"/>
</dbReference>
<feature type="transmembrane region" description="Helical" evidence="10">
    <location>
        <begin position="338"/>
        <end position="359"/>
    </location>
</feature>
<evidence type="ECO:0000256" key="10">
    <source>
        <dbReference type="SAM" id="Phobius"/>
    </source>
</evidence>
<feature type="transmembrane region" description="Helical" evidence="10">
    <location>
        <begin position="203"/>
        <end position="222"/>
    </location>
</feature>
<feature type="transmembrane region" description="Helical" evidence="10">
    <location>
        <begin position="285"/>
        <end position="307"/>
    </location>
</feature>
<feature type="transmembrane region" description="Helical" evidence="10">
    <location>
        <begin position="471"/>
        <end position="490"/>
    </location>
</feature>
<feature type="transmembrane region" description="Helical" evidence="10">
    <location>
        <begin position="124"/>
        <end position="142"/>
    </location>
</feature>
<feature type="transmembrane region" description="Helical" evidence="10">
    <location>
        <begin position="99"/>
        <end position="118"/>
    </location>
</feature>
<evidence type="ECO:0000259" key="11">
    <source>
        <dbReference type="PROSITE" id="PS50850"/>
    </source>
</evidence>
<feature type="transmembrane region" description="Helical" evidence="10">
    <location>
        <begin position="430"/>
        <end position="451"/>
    </location>
</feature>
<comment type="similarity">
    <text evidence="9">Belongs to the major facilitator superfamily. Phosphate:H(+) symporter (TC 2.A.1.9) family.</text>
</comment>
<organism evidence="12 14">
    <name type="scientific">Urochloa decumbens</name>
    <dbReference type="NCBI Taxonomy" id="240449"/>
    <lineage>
        <taxon>Eukaryota</taxon>
        <taxon>Viridiplantae</taxon>
        <taxon>Streptophyta</taxon>
        <taxon>Embryophyta</taxon>
        <taxon>Tracheophyta</taxon>
        <taxon>Spermatophyta</taxon>
        <taxon>Magnoliopsida</taxon>
        <taxon>Liliopsida</taxon>
        <taxon>Poales</taxon>
        <taxon>Poaceae</taxon>
        <taxon>PACMAD clade</taxon>
        <taxon>Panicoideae</taxon>
        <taxon>Panicodae</taxon>
        <taxon>Paniceae</taxon>
        <taxon>Melinidinae</taxon>
        <taxon>Urochloa</taxon>
    </lineage>
</organism>
<keyword evidence="7 10" id="KW-0472">Membrane</keyword>
<dbReference type="PANTHER" id="PTHR24064">
    <property type="entry name" value="SOLUTE CARRIER FAMILY 22 MEMBER"/>
    <property type="match status" value="1"/>
</dbReference>
<feature type="transmembrane region" description="Helical" evidence="10">
    <location>
        <begin position="395"/>
        <end position="418"/>
    </location>
</feature>
<keyword evidence="2" id="KW-0813">Transport</keyword>
<dbReference type="Proteomes" id="UP001497457">
    <property type="component" value="Chromosome 36b"/>
</dbReference>
<feature type="transmembrane region" description="Helical" evidence="10">
    <location>
        <begin position="366"/>
        <end position="383"/>
    </location>
</feature>
<keyword evidence="4 10" id="KW-0812">Transmembrane</keyword>
<dbReference type="CDD" id="cd17364">
    <property type="entry name" value="MFS_PhT"/>
    <property type="match status" value="1"/>
</dbReference>
<feature type="transmembrane region" description="Helical" evidence="10">
    <location>
        <begin position="24"/>
        <end position="46"/>
    </location>
</feature>
<dbReference type="Gene3D" id="1.20.1250.20">
    <property type="entry name" value="MFS general substrate transporter like domains"/>
    <property type="match status" value="1"/>
</dbReference>
<evidence type="ECO:0000256" key="2">
    <source>
        <dbReference type="ARBA" id="ARBA00022448"/>
    </source>
</evidence>
<proteinExistence type="inferred from homology"/>
<evidence type="ECO:0000256" key="6">
    <source>
        <dbReference type="ARBA" id="ARBA00022989"/>
    </source>
</evidence>
<reference evidence="14" key="1">
    <citation type="submission" date="2024-06" db="EMBL/GenBank/DDBJ databases">
        <authorList>
            <person name="Ryan C."/>
        </authorList>
    </citation>
    <scope>NUCLEOTIDE SEQUENCE [LARGE SCALE GENOMIC DNA]</scope>
</reference>
<dbReference type="SUPFAM" id="SSF103473">
    <property type="entry name" value="MFS general substrate transporter"/>
    <property type="match status" value="1"/>
</dbReference>
<dbReference type="GO" id="GO:0016020">
    <property type="term" value="C:membrane"/>
    <property type="evidence" value="ECO:0007669"/>
    <property type="project" value="UniProtKB-SubCell"/>
</dbReference>
<feature type="transmembrane region" description="Helical" evidence="10">
    <location>
        <begin position="163"/>
        <end position="191"/>
    </location>
</feature>
<gene>
    <name evidence="12" type="ORF">URODEC1_LOCUS87</name>
    <name evidence="13" type="ORF">URODEC1_LOCUS94131</name>
</gene>
<evidence type="ECO:0000256" key="8">
    <source>
        <dbReference type="ARBA" id="ARBA00032043"/>
    </source>
</evidence>
<evidence type="ECO:0000313" key="12">
    <source>
        <dbReference type="EMBL" id="CAL4884720.1"/>
    </source>
</evidence>
<dbReference type="GO" id="GO:0015293">
    <property type="term" value="F:symporter activity"/>
    <property type="evidence" value="ECO:0007669"/>
    <property type="project" value="UniProtKB-KW"/>
</dbReference>
<dbReference type="InterPro" id="IPR005828">
    <property type="entry name" value="MFS_sugar_transport-like"/>
</dbReference>
<dbReference type="InterPro" id="IPR020846">
    <property type="entry name" value="MFS_dom"/>
</dbReference>
<dbReference type="EMBL" id="OZ075111">
    <property type="protein sequence ID" value="CAL4884720.1"/>
    <property type="molecule type" value="Genomic_DNA"/>
</dbReference>
<evidence type="ECO:0000256" key="5">
    <source>
        <dbReference type="ARBA" id="ARBA00022847"/>
    </source>
</evidence>
<keyword evidence="6 10" id="KW-1133">Transmembrane helix</keyword>
<evidence type="ECO:0000256" key="4">
    <source>
        <dbReference type="ARBA" id="ARBA00022692"/>
    </source>
</evidence>
<dbReference type="InterPro" id="IPR036259">
    <property type="entry name" value="MFS_trans_sf"/>
</dbReference>
<sequence length="525" mass="55583">MAPEKLQVLHALDVAETQRYHFRAVLIAGTGFFADAYDLFCITLVTKLLGRIYYHDAPGEPGRLPLRLEAAIAGVTFCGAIAGQLLFGWLGDRAGRKRFYGATVLLMAAGSFLSGLSFGNSTGGVIATLCFFRFWLGVGIGGDYPLSATIVAEYASKRARGALVAAVFAMEGFGVLAGCVVTLAVSAALQARSAGPALPEADYAWRVVLMAGAVPACLTYHWRMRMPETARYTALVAGDAAKAARDMSRVLQVDDVAAAGTTMGGGTDKDYYGVLSRRFARRHGVHLVGAAACWFVLGAVVYSHTILQEVVFRDARWVPEARAMSALEEAYRIGRAHAIMALCGALPGYWLAIALVDVVGRKPIQLLGFAMMMGFTLAIAALYDGLTSPGRRPWLVAMCAFTFFFASFGPATTTFVVAAEIFPAHLRATCHGLAAAAGKAGAIAGTFGFMYAARRADDGGSEETSGIGVRASLFVLGAANVLGMLFTCLLPEPKGRSLEEVSCHGAELLLDRDDADVGDSQVLPL</sequence>
<evidence type="ECO:0000313" key="13">
    <source>
        <dbReference type="EMBL" id="CAL5054977.1"/>
    </source>
</evidence>
<dbReference type="EMBL" id="OZ075146">
    <property type="protein sequence ID" value="CAL5054977.1"/>
    <property type="molecule type" value="Genomic_DNA"/>
</dbReference>
<reference evidence="12 14" key="2">
    <citation type="submission" date="2024-10" db="EMBL/GenBank/DDBJ databases">
        <authorList>
            <person name="Ryan C."/>
        </authorList>
    </citation>
    <scope>NUCLEOTIDE SEQUENCE [LARGE SCALE GENOMIC DNA]</scope>
</reference>
<keyword evidence="14" id="KW-1185">Reference proteome</keyword>
<evidence type="ECO:0000313" key="14">
    <source>
        <dbReference type="Proteomes" id="UP001497457"/>
    </source>
</evidence>
<evidence type="ECO:0000256" key="7">
    <source>
        <dbReference type="ARBA" id="ARBA00023136"/>
    </source>
</evidence>
<evidence type="ECO:0000256" key="9">
    <source>
        <dbReference type="ARBA" id="ARBA00044504"/>
    </source>
</evidence>
<accession>A0ABC8V5Y3</accession>
<evidence type="ECO:0000256" key="1">
    <source>
        <dbReference type="ARBA" id="ARBA00004141"/>
    </source>
</evidence>
<evidence type="ECO:0000256" key="3">
    <source>
        <dbReference type="ARBA" id="ARBA00022592"/>
    </source>
</evidence>
<comment type="subcellular location">
    <subcellularLocation>
        <location evidence="1">Membrane</location>
        <topology evidence="1">Multi-pass membrane protein</topology>
    </subcellularLocation>
</comment>
<keyword evidence="5" id="KW-0769">Symport</keyword>
<keyword evidence="3" id="KW-0592">Phosphate transport</keyword>
<dbReference type="PROSITE" id="PS00216">
    <property type="entry name" value="SUGAR_TRANSPORT_1"/>
    <property type="match status" value="1"/>
</dbReference>
<dbReference type="Proteomes" id="UP001497457">
    <property type="component" value="Chromosome 1b"/>
</dbReference>